<evidence type="ECO:0000256" key="2">
    <source>
        <dbReference type="ARBA" id="ARBA00023015"/>
    </source>
</evidence>
<dbReference type="GO" id="GO:0043565">
    <property type="term" value="F:sequence-specific DNA binding"/>
    <property type="evidence" value="ECO:0007669"/>
    <property type="project" value="TreeGrafter"/>
</dbReference>
<dbReference type="Gene3D" id="1.10.10.10">
    <property type="entry name" value="Winged helix-like DNA-binding domain superfamily/Winged helix DNA-binding domain"/>
    <property type="match status" value="1"/>
</dbReference>
<dbReference type="GO" id="GO:0003700">
    <property type="term" value="F:DNA-binding transcription factor activity"/>
    <property type="evidence" value="ECO:0007669"/>
    <property type="project" value="InterPro"/>
</dbReference>
<evidence type="ECO:0000256" key="1">
    <source>
        <dbReference type="ARBA" id="ARBA00009437"/>
    </source>
</evidence>
<sequence>MIPIHSLTGITAFVATVQSGSFTEAAERLGITKSAVGKRVTKLEEHLGISLLIRTTRGISLTTEGERYFHECSAALDLLDKAGQQLQENTHTLMGKLRLDLPAAFGRKCIMPILMQLMDEQPQLMLSVSFNEQFVDALEEGLDLMVRIGPLPDSAHLVARQLTTQNQVLCASPKYLEKYGAPQHLQELENHRCIVGIRQGAPFYWRLCEEGTVIQYAPRPFYELADGDAMLQAVLQGKGIAQLPLWLVDDYLKNQQLQRILPESEGYETPINLLWPKGRSMPPKTRYVIDMLLKAAKEGQFN</sequence>
<dbReference type="SUPFAM" id="SSF53850">
    <property type="entry name" value="Periplasmic binding protein-like II"/>
    <property type="match status" value="1"/>
</dbReference>
<dbReference type="Gene3D" id="3.40.190.290">
    <property type="match status" value="1"/>
</dbReference>
<evidence type="ECO:0000259" key="5">
    <source>
        <dbReference type="PROSITE" id="PS50931"/>
    </source>
</evidence>
<dbReference type="Proteomes" id="UP000295055">
    <property type="component" value="Unassembled WGS sequence"/>
</dbReference>
<keyword evidence="4" id="KW-0804">Transcription</keyword>
<dbReference type="EMBL" id="SMAS01000005">
    <property type="protein sequence ID" value="TCT34449.1"/>
    <property type="molecule type" value="Genomic_DNA"/>
</dbReference>
<dbReference type="PANTHER" id="PTHR30537:SF5">
    <property type="entry name" value="HTH-TYPE TRANSCRIPTIONAL ACTIVATOR TTDR-RELATED"/>
    <property type="match status" value="1"/>
</dbReference>
<dbReference type="Pfam" id="PF03466">
    <property type="entry name" value="LysR_substrate"/>
    <property type="match status" value="1"/>
</dbReference>
<proteinExistence type="inferred from homology"/>
<accession>A0A4R3NKE0</accession>
<evidence type="ECO:0000313" key="7">
    <source>
        <dbReference type="Proteomes" id="UP000295055"/>
    </source>
</evidence>
<dbReference type="PANTHER" id="PTHR30537">
    <property type="entry name" value="HTH-TYPE TRANSCRIPTIONAL REGULATOR"/>
    <property type="match status" value="1"/>
</dbReference>
<dbReference type="AlphaFoldDB" id="A0A4R3NKE0"/>
<evidence type="ECO:0000256" key="4">
    <source>
        <dbReference type="ARBA" id="ARBA00023163"/>
    </source>
</evidence>
<dbReference type="Pfam" id="PF00126">
    <property type="entry name" value="HTH_1"/>
    <property type="match status" value="1"/>
</dbReference>
<evidence type="ECO:0000256" key="3">
    <source>
        <dbReference type="ARBA" id="ARBA00023125"/>
    </source>
</evidence>
<dbReference type="InterPro" id="IPR036388">
    <property type="entry name" value="WH-like_DNA-bd_sf"/>
</dbReference>
<comment type="similarity">
    <text evidence="1">Belongs to the LysR transcriptional regulatory family.</text>
</comment>
<keyword evidence="3" id="KW-0238">DNA-binding</keyword>
<dbReference type="FunFam" id="1.10.10.10:FF:000001">
    <property type="entry name" value="LysR family transcriptional regulator"/>
    <property type="match status" value="1"/>
</dbReference>
<feature type="domain" description="HTH lysR-type" evidence="5">
    <location>
        <begin position="5"/>
        <end position="62"/>
    </location>
</feature>
<organism evidence="6 7">
    <name type="scientific">Providencia alcalifaciens</name>
    <dbReference type="NCBI Taxonomy" id="126385"/>
    <lineage>
        <taxon>Bacteria</taxon>
        <taxon>Pseudomonadati</taxon>
        <taxon>Pseudomonadota</taxon>
        <taxon>Gammaproteobacteria</taxon>
        <taxon>Enterobacterales</taxon>
        <taxon>Morganellaceae</taxon>
        <taxon>Providencia</taxon>
    </lineage>
</organism>
<dbReference type="CDD" id="cd08475">
    <property type="entry name" value="PBP2_CrgA_like_6"/>
    <property type="match status" value="1"/>
</dbReference>
<dbReference type="GO" id="GO:0006351">
    <property type="term" value="P:DNA-templated transcription"/>
    <property type="evidence" value="ECO:0007669"/>
    <property type="project" value="TreeGrafter"/>
</dbReference>
<dbReference type="InterPro" id="IPR005119">
    <property type="entry name" value="LysR_subst-bd"/>
</dbReference>
<dbReference type="InterPro" id="IPR058163">
    <property type="entry name" value="LysR-type_TF_proteobact-type"/>
</dbReference>
<name>A0A4R3NKE0_9GAMM</name>
<dbReference type="RefSeq" id="WP_132496377.1">
    <property type="nucleotide sequence ID" value="NZ_SMAS01000005.1"/>
</dbReference>
<reference evidence="6 7" key="1">
    <citation type="submission" date="2019-03" db="EMBL/GenBank/DDBJ databases">
        <title>Genomic analyses of the natural microbiome of Caenorhabditis elegans.</title>
        <authorList>
            <person name="Samuel B."/>
        </authorList>
    </citation>
    <scope>NUCLEOTIDE SEQUENCE [LARGE SCALE GENOMIC DNA]</scope>
    <source>
        <strain evidence="6 7">JUb102</strain>
    </source>
</reference>
<dbReference type="PRINTS" id="PR00039">
    <property type="entry name" value="HTHLYSR"/>
</dbReference>
<dbReference type="InterPro" id="IPR036390">
    <property type="entry name" value="WH_DNA-bd_sf"/>
</dbReference>
<gene>
    <name evidence="6" type="ORF">EC835_105168</name>
</gene>
<dbReference type="OrthoDB" id="9110639at2"/>
<dbReference type="PROSITE" id="PS50931">
    <property type="entry name" value="HTH_LYSR"/>
    <property type="match status" value="1"/>
</dbReference>
<dbReference type="InterPro" id="IPR000847">
    <property type="entry name" value="LysR_HTH_N"/>
</dbReference>
<comment type="caution">
    <text evidence="6">The sequence shown here is derived from an EMBL/GenBank/DDBJ whole genome shotgun (WGS) entry which is preliminary data.</text>
</comment>
<evidence type="ECO:0000313" key="6">
    <source>
        <dbReference type="EMBL" id="TCT34449.1"/>
    </source>
</evidence>
<protein>
    <submittedName>
        <fullName evidence="6">Transcriptional regulator /LysR family transcriptional regulator</fullName>
    </submittedName>
</protein>
<dbReference type="SUPFAM" id="SSF46785">
    <property type="entry name" value="Winged helix' DNA-binding domain"/>
    <property type="match status" value="1"/>
</dbReference>
<keyword evidence="2" id="KW-0805">Transcription regulation</keyword>